<dbReference type="AlphaFoldDB" id="A0A5J5ERR4"/>
<name>A0A5J5ERR4_9PEZI</name>
<feature type="compositionally biased region" description="Low complexity" evidence="1">
    <location>
        <begin position="488"/>
        <end position="504"/>
    </location>
</feature>
<evidence type="ECO:0000313" key="3">
    <source>
        <dbReference type="Proteomes" id="UP000326924"/>
    </source>
</evidence>
<sequence length="674" mass="73318">MTSAIRFVLNIFSSAASRVTQISTMLRTHLRPATRLLLLRRFKSTSQPAATSPAKPNTPEPNEPNAPEYEPIHHPVATTSTAPITETHEVEDRKGLCIQIQYRKNASSKTPTILRLPHVDDAPPAPESAIVIKPLWGVEKLSEPPSEDPLEVRPTPFPSVLHDVIASLHAVRALFPDSQTGLLAAGYPGAWALSAALSEGRAHVSAVAVDAPVVDLISEGRAKYDTFLQRWLFSSKIRQLYGDDPALYWTDKFASPLMFFVTSGWKFPNIRDRYGSNIPCGAMLPSEQEDRRALMWPPRDFVPGYGWCISGQGIPADAKFPPRILLTLGTGPQAGARALFVHYARRRYTGLLQKQVEVGVLKVGLHRTVLGEWLEQTLRGNLETGEILERGSVDQVLQQRQQGTLRSIIGGSLELDENDVDLGTEATTQIMPEVKEQEEETETIPSVEELLRMDSIKGNTKISRLLAENAAPDEDVEMWRETVEKFQSKLSSPSHPPSSFTPSKPSSPPPPALSTALKRRPPPSTPPPASFTPSKPSSPPPPSSSTALKRRPPPSTPPPALSTALKRRSPPSTPPPASFTPSKPSSPPPPSSSTALKRRPPPSTPPPALSTALKRRPPPSTPPPASFTPSKPSSPPPPSSSTALKRRPPPSTPPPALSIETSFFSPWSKMDRKA</sequence>
<protein>
    <submittedName>
        <fullName evidence="2">Uncharacterized protein</fullName>
    </submittedName>
</protein>
<reference evidence="2 3" key="1">
    <citation type="submission" date="2019-09" db="EMBL/GenBank/DDBJ databases">
        <title>Draft genome of the ectomycorrhizal ascomycete Sphaerosporella brunnea.</title>
        <authorList>
            <consortium name="DOE Joint Genome Institute"/>
            <person name="Benucci G.M."/>
            <person name="Marozzi G."/>
            <person name="Antonielli L."/>
            <person name="Sanchez S."/>
            <person name="Marco P."/>
            <person name="Wang X."/>
            <person name="Falini L.B."/>
            <person name="Barry K."/>
            <person name="Haridas S."/>
            <person name="Lipzen A."/>
            <person name="Labutti K."/>
            <person name="Grigoriev I.V."/>
            <person name="Murat C."/>
            <person name="Martin F."/>
            <person name="Albertini E."/>
            <person name="Donnini D."/>
            <person name="Bonito G."/>
        </authorList>
    </citation>
    <scope>NUCLEOTIDE SEQUENCE [LARGE SCALE GENOMIC DNA]</scope>
    <source>
        <strain evidence="2 3">Sb_GMNB300</strain>
    </source>
</reference>
<evidence type="ECO:0000256" key="1">
    <source>
        <dbReference type="SAM" id="MobiDB-lite"/>
    </source>
</evidence>
<dbReference type="EMBL" id="VXIS01000146">
    <property type="protein sequence ID" value="KAA8901311.1"/>
    <property type="molecule type" value="Genomic_DNA"/>
</dbReference>
<dbReference type="InterPro" id="IPR029058">
    <property type="entry name" value="AB_hydrolase_fold"/>
</dbReference>
<feature type="compositionally biased region" description="Pro residues" evidence="1">
    <location>
        <begin position="618"/>
        <end position="639"/>
    </location>
</feature>
<gene>
    <name evidence="2" type="ORF">FN846DRAFT_123355</name>
</gene>
<dbReference type="Proteomes" id="UP000326924">
    <property type="component" value="Unassembled WGS sequence"/>
</dbReference>
<dbReference type="SUPFAM" id="SSF53474">
    <property type="entry name" value="alpha/beta-Hydrolases"/>
    <property type="match status" value="1"/>
</dbReference>
<feature type="region of interest" description="Disordered" evidence="1">
    <location>
        <begin position="45"/>
        <end position="73"/>
    </location>
</feature>
<dbReference type="InParanoid" id="A0A5J5ERR4"/>
<feature type="compositionally biased region" description="Pro residues" evidence="1">
    <location>
        <begin position="522"/>
        <end position="543"/>
    </location>
</feature>
<feature type="region of interest" description="Disordered" evidence="1">
    <location>
        <begin position="483"/>
        <end position="674"/>
    </location>
</feature>
<keyword evidence="3" id="KW-1185">Reference proteome</keyword>
<accession>A0A5J5ERR4</accession>
<organism evidence="2 3">
    <name type="scientific">Sphaerosporella brunnea</name>
    <dbReference type="NCBI Taxonomy" id="1250544"/>
    <lineage>
        <taxon>Eukaryota</taxon>
        <taxon>Fungi</taxon>
        <taxon>Dikarya</taxon>
        <taxon>Ascomycota</taxon>
        <taxon>Pezizomycotina</taxon>
        <taxon>Pezizomycetes</taxon>
        <taxon>Pezizales</taxon>
        <taxon>Pyronemataceae</taxon>
        <taxon>Sphaerosporella</taxon>
    </lineage>
</organism>
<dbReference type="OrthoDB" id="10374772at2759"/>
<comment type="caution">
    <text evidence="2">The sequence shown here is derived from an EMBL/GenBank/DDBJ whole genome shotgun (WGS) entry which is preliminary data.</text>
</comment>
<evidence type="ECO:0000313" key="2">
    <source>
        <dbReference type="EMBL" id="KAA8901311.1"/>
    </source>
</evidence>
<feature type="compositionally biased region" description="Pro residues" evidence="1">
    <location>
        <begin position="571"/>
        <end position="591"/>
    </location>
</feature>
<proteinExistence type="predicted"/>